<evidence type="ECO:0008006" key="5">
    <source>
        <dbReference type="Google" id="ProtNLM"/>
    </source>
</evidence>
<dbReference type="Gene3D" id="2.60.120.380">
    <property type="match status" value="1"/>
</dbReference>
<dbReference type="HOGENOM" id="CLU_539563_0_0_12"/>
<sequence length="505" mass="55411">MKFKNRRHPGIQQPKVLLVVLLQLISLHILSAAPGNLRLVHGFPVQNALNFQGDVPVSREFAIHIHPDVFSARITLRESRADLDLYLYNSSGDLVSYAEESSFNESIYLDRLTAPSLENGEYRIEVLYQLPRQPVIDGRPVEEIPFQLELDLIRRGDPVPLETGVSTMGRLRQDRGMIEYFLIDLPPSADTLRVDIFGAPADIDFALNPGEGFTDPYTALYPADSHLASESLTISTGHVSQRRFFLMVYTRMFEEQDIGYSIRVSADDSPPPEALEYPELPRELNGLERAVAATVELAGQTGGGSGCVISPDGFILSNYHVILDQSGQPAPHMTVGLTLDQRSPARELFTAEVVRWDAEKDLALLKVISGRYGQALPEDFRLNHFSLGEPRDLKLSESLHFLGYPAVGGLGSKVTISYTRGTVSGFEQRGEGLYIKSDGEINYGNSGGAAMDRDFRLMGIPTQINPDAGGKLAYIHAVSMVPESWLELAGTIAGKDSPGTAPAAD</sequence>
<dbReference type="SUPFAM" id="SSF50494">
    <property type="entry name" value="Trypsin-like serine proteases"/>
    <property type="match status" value="1"/>
</dbReference>
<organism evidence="3 4">
    <name type="scientific">Salinispira pacifica</name>
    <dbReference type="NCBI Taxonomy" id="1307761"/>
    <lineage>
        <taxon>Bacteria</taxon>
        <taxon>Pseudomonadati</taxon>
        <taxon>Spirochaetota</taxon>
        <taxon>Spirochaetia</taxon>
        <taxon>Spirochaetales</taxon>
        <taxon>Spirochaetaceae</taxon>
        <taxon>Salinispira</taxon>
    </lineage>
</organism>
<dbReference type="Pfam" id="PF13365">
    <property type="entry name" value="Trypsin_2"/>
    <property type="match status" value="1"/>
</dbReference>
<evidence type="ECO:0000313" key="4">
    <source>
        <dbReference type="Proteomes" id="UP000018680"/>
    </source>
</evidence>
<dbReference type="EMBL" id="CP006939">
    <property type="protein sequence ID" value="AHC13743.1"/>
    <property type="molecule type" value="Genomic_DNA"/>
</dbReference>
<evidence type="ECO:0000313" key="3">
    <source>
        <dbReference type="EMBL" id="AHC13743.1"/>
    </source>
</evidence>
<name>V5WD41_9SPIO</name>
<accession>V5WD41</accession>
<dbReference type="Gene3D" id="2.40.10.120">
    <property type="match status" value="1"/>
</dbReference>
<keyword evidence="4" id="KW-1185">Reference proteome</keyword>
<dbReference type="eggNOG" id="COG0265">
    <property type="taxonomic scope" value="Bacteria"/>
</dbReference>
<keyword evidence="2" id="KW-0378">Hydrolase</keyword>
<dbReference type="InterPro" id="IPR051201">
    <property type="entry name" value="Chloro_Bact_Ser_Proteases"/>
</dbReference>
<dbReference type="InterPro" id="IPR001940">
    <property type="entry name" value="Peptidase_S1C"/>
</dbReference>
<dbReference type="GO" id="GO:0006508">
    <property type="term" value="P:proteolysis"/>
    <property type="evidence" value="ECO:0007669"/>
    <property type="project" value="UniProtKB-KW"/>
</dbReference>
<keyword evidence="1" id="KW-0645">Protease</keyword>
<dbReference type="GO" id="GO:0004252">
    <property type="term" value="F:serine-type endopeptidase activity"/>
    <property type="evidence" value="ECO:0007669"/>
    <property type="project" value="InterPro"/>
</dbReference>
<gene>
    <name evidence="3" type="ORF">L21SP2_0303</name>
</gene>
<dbReference type="Proteomes" id="UP000018680">
    <property type="component" value="Chromosome"/>
</dbReference>
<dbReference type="AlphaFoldDB" id="V5WD41"/>
<dbReference type="OrthoDB" id="9766361at2"/>
<dbReference type="PANTHER" id="PTHR43343">
    <property type="entry name" value="PEPTIDASE S12"/>
    <property type="match status" value="1"/>
</dbReference>
<dbReference type="PANTHER" id="PTHR43343:SF3">
    <property type="entry name" value="PROTEASE DO-LIKE 8, CHLOROPLASTIC"/>
    <property type="match status" value="1"/>
</dbReference>
<dbReference type="PRINTS" id="PR00834">
    <property type="entry name" value="PROTEASES2C"/>
</dbReference>
<dbReference type="InterPro" id="IPR009003">
    <property type="entry name" value="Peptidase_S1_PA"/>
</dbReference>
<dbReference type="RefSeq" id="WP_024266676.1">
    <property type="nucleotide sequence ID" value="NC_023035.1"/>
</dbReference>
<dbReference type="KEGG" id="slr:L21SP2_0303"/>
<evidence type="ECO:0000256" key="1">
    <source>
        <dbReference type="ARBA" id="ARBA00022670"/>
    </source>
</evidence>
<protein>
    <recommendedName>
        <fullName evidence="5">Serine protease</fullName>
    </recommendedName>
</protein>
<evidence type="ECO:0000256" key="2">
    <source>
        <dbReference type="ARBA" id="ARBA00022801"/>
    </source>
</evidence>
<dbReference type="STRING" id="1307761.L21SP2_0303"/>
<proteinExistence type="predicted"/>
<reference evidence="3 4" key="1">
    <citation type="journal article" date="2015" name="Stand. Genomic Sci.">
        <title>Complete genome sequence and description of Salinispira pacifica gen. nov., sp. nov., a novel spirochaete isolated form a hypersaline microbial mat.</title>
        <authorList>
            <person name="Ben Hania W."/>
            <person name="Joseph M."/>
            <person name="Schumann P."/>
            <person name="Bunk B."/>
            <person name="Fiebig A."/>
            <person name="Sproer C."/>
            <person name="Klenk H.P."/>
            <person name="Fardeau M.L."/>
            <person name="Spring S."/>
        </authorList>
    </citation>
    <scope>NUCLEOTIDE SEQUENCE [LARGE SCALE GENOMIC DNA]</scope>
    <source>
        <strain evidence="3 4">L21-RPul-D2</strain>
    </source>
</reference>